<evidence type="ECO:0000313" key="4">
    <source>
        <dbReference type="EMBL" id="WWF05765.1"/>
    </source>
</evidence>
<name>A0ABZ2FGW4_9MICO</name>
<dbReference type="PROSITE" id="PS51682">
    <property type="entry name" value="SAM_OMT_I"/>
    <property type="match status" value="1"/>
</dbReference>
<evidence type="ECO:0000313" key="5">
    <source>
        <dbReference type="Proteomes" id="UP001381003"/>
    </source>
</evidence>
<sequence length="212" mass="22519">MTAAQLTSLAYAEQFVPEDETLESARRTGTELGAVPIGTGGGAALRLLAAASGARHVVEIGTGAGTSGLWLLDGMPEDGVLTSIEIEPEHVMRAKRSFTAAGYAAHRTRVITGRALDVLPRMNDASYDLVHIDADKEGYPAYVEHAVRLLRPGGVLAMDNMLWHDKVADPAARDATTVLLRDLGKQLRDDDRLVVSLLPVGDGLLTAVKRAG</sequence>
<reference evidence="4 5" key="1">
    <citation type="submission" date="2022-09" db="EMBL/GenBank/DDBJ databases">
        <title>Complete genome sequence of Janibacter terrae strain COS04-44, PCL-degrading bacteria isolated from oil spilled coast.</title>
        <authorList>
            <person name="Park H."/>
            <person name="Kim J.Y."/>
            <person name="An S.H."/>
            <person name="Lee C.M."/>
            <person name="Weon H.-Y."/>
        </authorList>
    </citation>
    <scope>NUCLEOTIDE SEQUENCE [LARGE SCALE GENOMIC DNA]</scope>
    <source>
        <strain evidence="4 5">COS04-44</strain>
    </source>
</reference>
<evidence type="ECO:0000256" key="1">
    <source>
        <dbReference type="ARBA" id="ARBA00022603"/>
    </source>
</evidence>
<accession>A0ABZ2FGW4</accession>
<dbReference type="Proteomes" id="UP001381003">
    <property type="component" value="Chromosome"/>
</dbReference>
<organism evidence="4 5">
    <name type="scientific">Janibacter terrae</name>
    <dbReference type="NCBI Taxonomy" id="103817"/>
    <lineage>
        <taxon>Bacteria</taxon>
        <taxon>Bacillati</taxon>
        <taxon>Actinomycetota</taxon>
        <taxon>Actinomycetes</taxon>
        <taxon>Micrococcales</taxon>
        <taxon>Intrasporangiaceae</taxon>
        <taxon>Janibacter</taxon>
    </lineage>
</organism>
<keyword evidence="5" id="KW-1185">Reference proteome</keyword>
<dbReference type="InterPro" id="IPR050362">
    <property type="entry name" value="Cation-dep_OMT"/>
</dbReference>
<dbReference type="EMBL" id="CP104874">
    <property type="protein sequence ID" value="WWF05765.1"/>
    <property type="molecule type" value="Genomic_DNA"/>
</dbReference>
<dbReference type="SUPFAM" id="SSF53335">
    <property type="entry name" value="S-adenosyl-L-methionine-dependent methyltransferases"/>
    <property type="match status" value="1"/>
</dbReference>
<dbReference type="PANTHER" id="PTHR10509:SF85">
    <property type="entry name" value="O-METHYLTRANSFERASE RV1220C-RELATED"/>
    <property type="match status" value="1"/>
</dbReference>
<dbReference type="CDD" id="cd02440">
    <property type="entry name" value="AdoMet_MTases"/>
    <property type="match status" value="1"/>
</dbReference>
<dbReference type="PANTHER" id="PTHR10509">
    <property type="entry name" value="O-METHYLTRANSFERASE-RELATED"/>
    <property type="match status" value="1"/>
</dbReference>
<dbReference type="Gene3D" id="3.40.50.150">
    <property type="entry name" value="Vaccinia Virus protein VP39"/>
    <property type="match status" value="1"/>
</dbReference>
<proteinExistence type="predicted"/>
<evidence type="ECO:0000256" key="2">
    <source>
        <dbReference type="ARBA" id="ARBA00022679"/>
    </source>
</evidence>
<keyword evidence="3" id="KW-0949">S-adenosyl-L-methionine</keyword>
<dbReference type="RefSeq" id="WP_338538587.1">
    <property type="nucleotide sequence ID" value="NZ_CP104874.1"/>
</dbReference>
<dbReference type="InterPro" id="IPR002935">
    <property type="entry name" value="SAM_O-MeTrfase"/>
</dbReference>
<protein>
    <submittedName>
        <fullName evidence="4">O-methyltransferase</fullName>
    </submittedName>
</protein>
<keyword evidence="2" id="KW-0808">Transferase</keyword>
<keyword evidence="1" id="KW-0489">Methyltransferase</keyword>
<dbReference type="Pfam" id="PF01596">
    <property type="entry name" value="Methyltransf_3"/>
    <property type="match status" value="1"/>
</dbReference>
<gene>
    <name evidence="4" type="ORF">N5P18_02500</name>
</gene>
<dbReference type="InterPro" id="IPR029063">
    <property type="entry name" value="SAM-dependent_MTases_sf"/>
</dbReference>
<evidence type="ECO:0000256" key="3">
    <source>
        <dbReference type="ARBA" id="ARBA00022691"/>
    </source>
</evidence>